<dbReference type="PANTHER" id="PTHR11785">
    <property type="entry name" value="AMINO ACID TRANSPORTER"/>
    <property type="match status" value="1"/>
</dbReference>
<protein>
    <submittedName>
        <fullName evidence="6">20483_t:CDS:1</fullName>
    </submittedName>
</protein>
<dbReference type="InterPro" id="IPR002293">
    <property type="entry name" value="AA/rel_permease1"/>
</dbReference>
<feature type="transmembrane region" description="Helical" evidence="5">
    <location>
        <begin position="349"/>
        <end position="372"/>
    </location>
</feature>
<keyword evidence="3 5" id="KW-1133">Transmembrane helix</keyword>
<evidence type="ECO:0000256" key="2">
    <source>
        <dbReference type="ARBA" id="ARBA00022692"/>
    </source>
</evidence>
<feature type="transmembrane region" description="Helical" evidence="5">
    <location>
        <begin position="402"/>
        <end position="420"/>
    </location>
</feature>
<proteinExistence type="predicted"/>
<evidence type="ECO:0000313" key="6">
    <source>
        <dbReference type="EMBL" id="CAG8481005.1"/>
    </source>
</evidence>
<feature type="transmembrane region" description="Helical" evidence="5">
    <location>
        <begin position="75"/>
        <end position="95"/>
    </location>
</feature>
<dbReference type="Pfam" id="PF13520">
    <property type="entry name" value="AA_permease_2"/>
    <property type="match status" value="1"/>
</dbReference>
<reference evidence="6 7" key="1">
    <citation type="submission" date="2021-06" db="EMBL/GenBank/DDBJ databases">
        <authorList>
            <person name="Kallberg Y."/>
            <person name="Tangrot J."/>
            <person name="Rosling A."/>
        </authorList>
    </citation>
    <scope>NUCLEOTIDE SEQUENCE [LARGE SCALE GENOMIC DNA]</scope>
    <source>
        <strain evidence="6 7">120-4 pot B 10/14</strain>
    </source>
</reference>
<dbReference type="PANTHER" id="PTHR11785:SF353">
    <property type="entry name" value="METHIONINE TRANSPORTER (EUROFUNG)"/>
    <property type="match status" value="1"/>
</dbReference>
<dbReference type="Proteomes" id="UP000789901">
    <property type="component" value="Unassembled WGS sequence"/>
</dbReference>
<evidence type="ECO:0000313" key="7">
    <source>
        <dbReference type="Proteomes" id="UP000789901"/>
    </source>
</evidence>
<keyword evidence="7" id="KW-1185">Reference proteome</keyword>
<organism evidence="6 7">
    <name type="scientific">Gigaspora margarita</name>
    <dbReference type="NCBI Taxonomy" id="4874"/>
    <lineage>
        <taxon>Eukaryota</taxon>
        <taxon>Fungi</taxon>
        <taxon>Fungi incertae sedis</taxon>
        <taxon>Mucoromycota</taxon>
        <taxon>Glomeromycotina</taxon>
        <taxon>Glomeromycetes</taxon>
        <taxon>Diversisporales</taxon>
        <taxon>Gigasporaceae</taxon>
        <taxon>Gigaspora</taxon>
    </lineage>
</organism>
<evidence type="ECO:0000256" key="3">
    <source>
        <dbReference type="ARBA" id="ARBA00022989"/>
    </source>
</evidence>
<feature type="transmembrane region" description="Helical" evidence="5">
    <location>
        <begin position="200"/>
        <end position="220"/>
    </location>
</feature>
<feature type="transmembrane region" description="Helical" evidence="5">
    <location>
        <begin position="493"/>
        <end position="513"/>
    </location>
</feature>
<dbReference type="PIRSF" id="PIRSF006060">
    <property type="entry name" value="AA_transporter"/>
    <property type="match status" value="1"/>
</dbReference>
<dbReference type="InterPro" id="IPR050598">
    <property type="entry name" value="AminoAcid_Transporter"/>
</dbReference>
<evidence type="ECO:0000256" key="1">
    <source>
        <dbReference type="ARBA" id="ARBA00004141"/>
    </source>
</evidence>
<name>A0ABM8VYS4_GIGMA</name>
<dbReference type="Gene3D" id="1.20.1740.10">
    <property type="entry name" value="Amino acid/polyamine transporter I"/>
    <property type="match status" value="1"/>
</dbReference>
<keyword evidence="2 5" id="KW-0812">Transmembrane</keyword>
<accession>A0ABM8VYS4</accession>
<feature type="transmembrane region" description="Helical" evidence="5">
    <location>
        <begin position="240"/>
        <end position="261"/>
    </location>
</feature>
<sequence>MDNNDITVVNNDHDEKNIPFMEPLRPNTLPSEPIDKKREKFLGILEGAGYNINRIIGGGIFNPDSIWMIVGSPGVVLMFWILGGLISSLGASIYIELGIRSLPKGIGEQRYIDNAFQNRRNLGHIFSFVVIFIIWPGAIIADSYACAQYLFYIFRINPVPKQYFDTDYIALRLMSIAILAFITGYTMCSNRLSVFINQCLAAIKMCAILLISLVGLIKLTEPNTKNWSDMFNSPSAYVGAYSYGILKVINVYNSLCAFNAYSSVVNERPMEVIDAIDELEEPKHRNLKWSNLISVGVSFVLYFLINAAFTTSIGHEFFDENVFNQAIAFDNSIALRFGYKLFNNNETGAMFMSALVAISAFGTVSSTVFVYGRIIKYAAETKFIPKFSELLDNCNNRFSTPFNALIAQFIYCSLFLLFFFDSKKDLFEFFSETSQYLAMIFHGASAICLLRIKDKNYTSMFQIPEWTIVVYLMLVCLIVITSFFPPGPGQLEYYIPNVVSITATLLGGIIWLCRDYPENLQDSKNSEDSGSDEGLEP</sequence>
<comment type="caution">
    <text evidence="6">The sequence shown here is derived from an EMBL/GenBank/DDBJ whole genome shotgun (WGS) entry which is preliminary data.</text>
</comment>
<evidence type="ECO:0000256" key="4">
    <source>
        <dbReference type="ARBA" id="ARBA00023136"/>
    </source>
</evidence>
<keyword evidence="4 5" id="KW-0472">Membrane</keyword>
<feature type="transmembrane region" description="Helical" evidence="5">
    <location>
        <begin position="169"/>
        <end position="188"/>
    </location>
</feature>
<feature type="transmembrane region" description="Helical" evidence="5">
    <location>
        <begin position="464"/>
        <end position="487"/>
    </location>
</feature>
<feature type="transmembrane region" description="Helical" evidence="5">
    <location>
        <begin position="289"/>
        <end position="309"/>
    </location>
</feature>
<comment type="subcellular location">
    <subcellularLocation>
        <location evidence="1">Membrane</location>
        <topology evidence="1">Multi-pass membrane protein</topology>
    </subcellularLocation>
</comment>
<dbReference type="EMBL" id="CAJVQB010000304">
    <property type="protein sequence ID" value="CAG8481005.1"/>
    <property type="molecule type" value="Genomic_DNA"/>
</dbReference>
<gene>
    <name evidence="6" type="ORF">GMARGA_LOCUS1239</name>
</gene>
<feature type="transmembrane region" description="Helical" evidence="5">
    <location>
        <begin position="435"/>
        <end position="452"/>
    </location>
</feature>
<evidence type="ECO:0000256" key="5">
    <source>
        <dbReference type="SAM" id="Phobius"/>
    </source>
</evidence>
<feature type="transmembrane region" description="Helical" evidence="5">
    <location>
        <begin position="125"/>
        <end position="154"/>
    </location>
</feature>